<evidence type="ECO:0000256" key="1">
    <source>
        <dbReference type="SAM" id="MobiDB-lite"/>
    </source>
</evidence>
<feature type="compositionally biased region" description="Low complexity" evidence="1">
    <location>
        <begin position="192"/>
        <end position="207"/>
    </location>
</feature>
<feature type="region of interest" description="Disordered" evidence="1">
    <location>
        <begin position="235"/>
        <end position="260"/>
    </location>
</feature>
<dbReference type="EMBL" id="ML145100">
    <property type="protein sequence ID" value="TBU61187.1"/>
    <property type="molecule type" value="Genomic_DNA"/>
</dbReference>
<feature type="compositionally biased region" description="Low complexity" evidence="1">
    <location>
        <begin position="302"/>
        <end position="311"/>
    </location>
</feature>
<feature type="region of interest" description="Disordered" evidence="1">
    <location>
        <begin position="293"/>
        <end position="378"/>
    </location>
</feature>
<proteinExistence type="predicted"/>
<evidence type="ECO:0000313" key="3">
    <source>
        <dbReference type="Proteomes" id="UP000292082"/>
    </source>
</evidence>
<feature type="region of interest" description="Disordered" evidence="1">
    <location>
        <begin position="163"/>
        <end position="214"/>
    </location>
</feature>
<name>A0A4Q9Q1W2_9APHY</name>
<feature type="compositionally biased region" description="Low complexity" evidence="1">
    <location>
        <begin position="337"/>
        <end position="372"/>
    </location>
</feature>
<organism evidence="2 3">
    <name type="scientific">Dichomitus squalens</name>
    <dbReference type="NCBI Taxonomy" id="114155"/>
    <lineage>
        <taxon>Eukaryota</taxon>
        <taxon>Fungi</taxon>
        <taxon>Dikarya</taxon>
        <taxon>Basidiomycota</taxon>
        <taxon>Agaricomycotina</taxon>
        <taxon>Agaricomycetes</taxon>
        <taxon>Polyporales</taxon>
        <taxon>Polyporaceae</taxon>
        <taxon>Dichomitus</taxon>
    </lineage>
</organism>
<keyword evidence="3" id="KW-1185">Reference proteome</keyword>
<dbReference type="AlphaFoldDB" id="A0A4Q9Q1W2"/>
<accession>A0A4Q9Q1W2</accession>
<reference evidence="2 3" key="1">
    <citation type="submission" date="2019-01" db="EMBL/GenBank/DDBJ databases">
        <title>Draft genome sequences of three monokaryotic isolates of the white-rot basidiomycete fungus Dichomitus squalens.</title>
        <authorList>
            <consortium name="DOE Joint Genome Institute"/>
            <person name="Lopez S.C."/>
            <person name="Andreopoulos B."/>
            <person name="Pangilinan J."/>
            <person name="Lipzen A."/>
            <person name="Riley R."/>
            <person name="Ahrendt S."/>
            <person name="Ng V."/>
            <person name="Barry K."/>
            <person name="Daum C."/>
            <person name="Grigoriev I.V."/>
            <person name="Hilden K.S."/>
            <person name="Makela M.R."/>
            <person name="de Vries R.P."/>
        </authorList>
    </citation>
    <scope>NUCLEOTIDE SEQUENCE [LARGE SCALE GENOMIC DNA]</scope>
    <source>
        <strain evidence="2 3">CBS 464.89</strain>
    </source>
</reference>
<dbReference type="Proteomes" id="UP000292082">
    <property type="component" value="Unassembled WGS sequence"/>
</dbReference>
<protein>
    <submittedName>
        <fullName evidence="2">Uncharacterized protein</fullName>
    </submittedName>
</protein>
<evidence type="ECO:0000313" key="2">
    <source>
        <dbReference type="EMBL" id="TBU61187.1"/>
    </source>
</evidence>
<sequence>MSMSTTSTTTFELLKYSRAYGHSAQATQPAELEWQHFVNPVIRLMLDTRKTTDGRLESYKIRIVWTFSAGRDSMDVDRREVDFEDLDLLSYSSLPARQVAQGMPLKAVYQGAVVGLRYQYPCVPCSGTIPQYRRFQITFQNESSATNFIDCIRFVCPCKANPAPPARAPRPSETQLSLAASGRSATTTHIPMSMSRSSASDSRQALSVMPEEGAASKTLQPAAFALLPSPSLSRRMDWDTLTQPSQPTAPAPSVATPVSRPWSASTASSVVAHQSASDTIPSDVLTTGRAASLHGSSNDVETSFPSSSLPSSSPPPSSRLPARTSSPVLMPPPPVPAQMNPPRSSQPSQTTPTSTPRTASSATLAASEPSSSGPELKSDISATLRDSHGLYALSAGELEKLVAEVIREEGFAELMRNLDGMWKIKGLVDIHT</sequence>
<feature type="compositionally biased region" description="Polar residues" evidence="1">
    <location>
        <begin position="172"/>
        <end position="190"/>
    </location>
</feature>
<gene>
    <name evidence="2" type="ORF">BD310DRAFT_921684</name>
</gene>
<feature type="compositionally biased region" description="Low complexity" evidence="1">
    <location>
        <begin position="319"/>
        <end position="328"/>
    </location>
</feature>
<feature type="compositionally biased region" description="Low complexity" evidence="1">
    <location>
        <begin position="242"/>
        <end position="259"/>
    </location>
</feature>